<dbReference type="PROSITE" id="PS50109">
    <property type="entry name" value="HIS_KIN"/>
    <property type="match status" value="1"/>
</dbReference>
<evidence type="ECO:0000256" key="8">
    <source>
        <dbReference type="ARBA" id="ARBA00023012"/>
    </source>
</evidence>
<proteinExistence type="predicted"/>
<dbReference type="SMART" id="SM00387">
    <property type="entry name" value="HATPase_c"/>
    <property type="match status" value="1"/>
</dbReference>
<protein>
    <recommendedName>
        <fullName evidence="2">histidine kinase</fullName>
        <ecNumber evidence="2">2.7.13.3</ecNumber>
    </recommendedName>
</protein>
<dbReference type="Pfam" id="PF00512">
    <property type="entry name" value="HisKA"/>
    <property type="match status" value="1"/>
</dbReference>
<dbReference type="Gene3D" id="1.10.287.130">
    <property type="match status" value="1"/>
</dbReference>
<dbReference type="InterPro" id="IPR035965">
    <property type="entry name" value="PAS-like_dom_sf"/>
</dbReference>
<organism evidence="13 14">
    <name type="scientific">Phaeospirillum tilakii</name>
    <dbReference type="NCBI Taxonomy" id="741673"/>
    <lineage>
        <taxon>Bacteria</taxon>
        <taxon>Pseudomonadati</taxon>
        <taxon>Pseudomonadota</taxon>
        <taxon>Alphaproteobacteria</taxon>
        <taxon>Rhodospirillales</taxon>
        <taxon>Rhodospirillaceae</taxon>
        <taxon>Phaeospirillum</taxon>
    </lineage>
</organism>
<dbReference type="InterPro" id="IPR036890">
    <property type="entry name" value="HATPase_C_sf"/>
</dbReference>
<dbReference type="EC" id="2.7.13.3" evidence="2"/>
<evidence type="ECO:0000259" key="11">
    <source>
        <dbReference type="PROSITE" id="PS50112"/>
    </source>
</evidence>
<feature type="transmembrane region" description="Helical" evidence="9">
    <location>
        <begin position="254"/>
        <end position="273"/>
    </location>
</feature>
<dbReference type="SMART" id="SM00086">
    <property type="entry name" value="PAC"/>
    <property type="match status" value="1"/>
</dbReference>
<keyword evidence="9" id="KW-0812">Transmembrane</keyword>
<dbReference type="PRINTS" id="PR00344">
    <property type="entry name" value="BCTRLSENSOR"/>
</dbReference>
<dbReference type="SUPFAM" id="SSF55785">
    <property type="entry name" value="PYP-like sensor domain (PAS domain)"/>
    <property type="match status" value="1"/>
</dbReference>
<feature type="domain" description="PAC" evidence="12">
    <location>
        <begin position="365"/>
        <end position="417"/>
    </location>
</feature>
<evidence type="ECO:0000256" key="3">
    <source>
        <dbReference type="ARBA" id="ARBA00022553"/>
    </source>
</evidence>
<dbReference type="InterPro" id="IPR003594">
    <property type="entry name" value="HATPase_dom"/>
</dbReference>
<keyword evidence="6" id="KW-0418">Kinase</keyword>
<keyword evidence="8" id="KW-0902">Two-component regulatory system</keyword>
<dbReference type="CDD" id="cd00130">
    <property type="entry name" value="PAS"/>
    <property type="match status" value="1"/>
</dbReference>
<dbReference type="PANTHER" id="PTHR43065:SF10">
    <property type="entry name" value="PEROXIDE STRESS-ACTIVATED HISTIDINE KINASE MAK3"/>
    <property type="match status" value="1"/>
</dbReference>
<keyword evidence="7 13" id="KW-0067">ATP-binding</keyword>
<keyword evidence="9" id="KW-0472">Membrane</keyword>
<evidence type="ECO:0000256" key="5">
    <source>
        <dbReference type="ARBA" id="ARBA00022741"/>
    </source>
</evidence>
<evidence type="ECO:0000256" key="4">
    <source>
        <dbReference type="ARBA" id="ARBA00022679"/>
    </source>
</evidence>
<keyword evidence="4" id="KW-0808">Transferase</keyword>
<dbReference type="PROSITE" id="PS50113">
    <property type="entry name" value="PAC"/>
    <property type="match status" value="1"/>
</dbReference>
<dbReference type="InterPro" id="IPR013767">
    <property type="entry name" value="PAS_fold"/>
</dbReference>
<comment type="catalytic activity">
    <reaction evidence="1">
        <text>ATP + protein L-histidine = ADP + protein N-phospho-L-histidine.</text>
        <dbReference type="EC" id="2.7.13.3"/>
    </reaction>
</comment>
<evidence type="ECO:0000313" key="14">
    <source>
        <dbReference type="Proteomes" id="UP001597296"/>
    </source>
</evidence>
<dbReference type="InterPro" id="IPR004358">
    <property type="entry name" value="Sig_transdc_His_kin-like_C"/>
</dbReference>
<dbReference type="CDD" id="cd18773">
    <property type="entry name" value="PDC1_HK_sensor"/>
    <property type="match status" value="1"/>
</dbReference>
<accession>A0ABW5CBY7</accession>
<evidence type="ECO:0000259" key="10">
    <source>
        <dbReference type="PROSITE" id="PS50109"/>
    </source>
</evidence>
<keyword evidence="5" id="KW-0547">Nucleotide-binding</keyword>
<dbReference type="Gene3D" id="3.30.450.20">
    <property type="entry name" value="PAS domain"/>
    <property type="match status" value="2"/>
</dbReference>
<comment type="caution">
    <text evidence="13">The sequence shown here is derived from an EMBL/GenBank/DDBJ whole genome shotgun (WGS) entry which is preliminary data.</text>
</comment>
<dbReference type="Proteomes" id="UP001597296">
    <property type="component" value="Unassembled WGS sequence"/>
</dbReference>
<name>A0ABW5CBY7_9PROT</name>
<feature type="domain" description="PAS" evidence="11">
    <location>
        <begin position="289"/>
        <end position="361"/>
    </location>
</feature>
<keyword evidence="3" id="KW-0597">Phosphoprotein</keyword>
<dbReference type="SUPFAM" id="SSF47384">
    <property type="entry name" value="Homodimeric domain of signal transducing histidine kinase"/>
    <property type="match status" value="1"/>
</dbReference>
<dbReference type="EMBL" id="JBHUIY010000011">
    <property type="protein sequence ID" value="MFD2233620.1"/>
    <property type="molecule type" value="Genomic_DNA"/>
</dbReference>
<dbReference type="RefSeq" id="WP_377315441.1">
    <property type="nucleotide sequence ID" value="NZ_JBHUIY010000011.1"/>
</dbReference>
<gene>
    <name evidence="13" type="ORF">ACFSNB_07375</name>
</gene>
<keyword evidence="9" id="KW-1133">Transmembrane helix</keyword>
<dbReference type="GO" id="GO:0005524">
    <property type="term" value="F:ATP binding"/>
    <property type="evidence" value="ECO:0007669"/>
    <property type="project" value="UniProtKB-KW"/>
</dbReference>
<dbReference type="Pfam" id="PF02518">
    <property type="entry name" value="HATPase_c"/>
    <property type="match status" value="1"/>
</dbReference>
<dbReference type="NCBIfam" id="TIGR00229">
    <property type="entry name" value="sensory_box"/>
    <property type="match status" value="1"/>
</dbReference>
<dbReference type="PANTHER" id="PTHR43065">
    <property type="entry name" value="SENSOR HISTIDINE KINASE"/>
    <property type="match status" value="1"/>
</dbReference>
<dbReference type="PROSITE" id="PS50112">
    <property type="entry name" value="PAS"/>
    <property type="match status" value="1"/>
</dbReference>
<evidence type="ECO:0000256" key="7">
    <source>
        <dbReference type="ARBA" id="ARBA00022840"/>
    </source>
</evidence>
<evidence type="ECO:0000256" key="6">
    <source>
        <dbReference type="ARBA" id="ARBA00022777"/>
    </source>
</evidence>
<reference evidence="14" key="1">
    <citation type="journal article" date="2019" name="Int. J. Syst. Evol. Microbiol.">
        <title>The Global Catalogue of Microorganisms (GCM) 10K type strain sequencing project: providing services to taxonomists for standard genome sequencing and annotation.</title>
        <authorList>
            <consortium name="The Broad Institute Genomics Platform"/>
            <consortium name="The Broad Institute Genome Sequencing Center for Infectious Disease"/>
            <person name="Wu L."/>
            <person name="Ma J."/>
        </authorList>
    </citation>
    <scope>NUCLEOTIDE SEQUENCE [LARGE SCALE GENOMIC DNA]</scope>
    <source>
        <strain evidence="14">KCTC 15012</strain>
    </source>
</reference>
<evidence type="ECO:0000256" key="2">
    <source>
        <dbReference type="ARBA" id="ARBA00012438"/>
    </source>
</evidence>
<dbReference type="InterPro" id="IPR036097">
    <property type="entry name" value="HisK_dim/P_sf"/>
</dbReference>
<evidence type="ECO:0000256" key="9">
    <source>
        <dbReference type="SAM" id="Phobius"/>
    </source>
</evidence>
<evidence type="ECO:0000259" key="12">
    <source>
        <dbReference type="PROSITE" id="PS50113"/>
    </source>
</evidence>
<dbReference type="SMART" id="SM00388">
    <property type="entry name" value="HisKA"/>
    <property type="match status" value="1"/>
</dbReference>
<dbReference type="InterPro" id="IPR000700">
    <property type="entry name" value="PAS-assoc_C"/>
</dbReference>
<dbReference type="Gene3D" id="3.30.565.10">
    <property type="entry name" value="Histidine kinase-like ATPase, C-terminal domain"/>
    <property type="match status" value="1"/>
</dbReference>
<dbReference type="SMART" id="SM00091">
    <property type="entry name" value="PAS"/>
    <property type="match status" value="1"/>
</dbReference>
<dbReference type="Pfam" id="PF00989">
    <property type="entry name" value="PAS"/>
    <property type="match status" value="1"/>
</dbReference>
<evidence type="ECO:0000313" key="13">
    <source>
        <dbReference type="EMBL" id="MFD2233620.1"/>
    </source>
</evidence>
<dbReference type="InterPro" id="IPR001610">
    <property type="entry name" value="PAC"/>
</dbReference>
<dbReference type="CDD" id="cd00082">
    <property type="entry name" value="HisKA"/>
    <property type="match status" value="1"/>
</dbReference>
<dbReference type="InterPro" id="IPR005467">
    <property type="entry name" value="His_kinase_dom"/>
</dbReference>
<evidence type="ECO:0000256" key="1">
    <source>
        <dbReference type="ARBA" id="ARBA00000085"/>
    </source>
</evidence>
<feature type="transmembrane region" description="Helical" evidence="9">
    <location>
        <begin position="12"/>
        <end position="36"/>
    </location>
</feature>
<feature type="domain" description="Histidine kinase" evidence="10">
    <location>
        <begin position="437"/>
        <end position="652"/>
    </location>
</feature>
<dbReference type="InterPro" id="IPR003661">
    <property type="entry name" value="HisK_dim/P_dom"/>
</dbReference>
<sequence length="655" mass="71412">MAAGSGKWRGALSIQAMPVLAMALVVLLLGVLLGLLRQNEHESRAQTLSQDVMWVEQGLHFHLTAIGEGLVRLADRVAREGMLDPGFLGESGTLIAAHPELRRIVLRDADGTLRFVAPPGDPLPKTEVAPDWYDGFALTPPVGQPAYGRPYWLPHGGGVVMAVSVPVLRQGQPIGLVSATLSLDRLLSEQVPWWFAQKYRIEILDENGAVLAERTRAEPDEPGLVHLGRLDPPGAGLSIRAIAYSGKPDLARTLLAAAIFALALSAILSLWALRRHQRRRLAAEQALRAEHAFRKAMEEALTIGMRARDLDGRVTYVNSAFCRMVGRGPEELIGAAPPMPYWAPEEVETYQAMFNSVQRGEAPDQGFELTLCRRNGERFHVLVYETPLIDSEGRQSGWMASVVDITERERAADLSRQQQDRLQRTARLITMGEMASTLAHEINQPLSAIASYATGCLNRLASGNASPAELEAPLMRIGAQAQRAGQIIRRIHDFVRKSTPLVAPCAVNRVIEGAIGFVEADARKHGIRVIVLPDPVDPQVEADRILIEQVVLNLARNAIEAMSNTPWFLREIEVSIGSGGGMVTVRVADHGGGIPPEVAQGLFTPFFSTKEEGMGMGLNICRSIIESHRGRLWHEPNPGGGSIFVFTLPEKDGPA</sequence>
<dbReference type="SUPFAM" id="SSF55874">
    <property type="entry name" value="ATPase domain of HSP90 chaperone/DNA topoisomerase II/histidine kinase"/>
    <property type="match status" value="1"/>
</dbReference>
<dbReference type="InterPro" id="IPR000014">
    <property type="entry name" value="PAS"/>
</dbReference>
<keyword evidence="14" id="KW-1185">Reference proteome</keyword>